<feature type="signal peptide" evidence="4">
    <location>
        <begin position="1"/>
        <end position="21"/>
    </location>
</feature>
<feature type="domain" description="Tail specific protease" evidence="5">
    <location>
        <begin position="335"/>
        <end position="546"/>
    </location>
</feature>
<dbReference type="AlphaFoldDB" id="A0A4Q7N526"/>
<keyword evidence="7" id="KW-1185">Reference proteome</keyword>
<dbReference type="PANTHER" id="PTHR32060">
    <property type="entry name" value="TAIL-SPECIFIC PROTEASE"/>
    <property type="match status" value="1"/>
</dbReference>
<keyword evidence="2" id="KW-0378">Hydrolase</keyword>
<protein>
    <submittedName>
        <fullName evidence="6">Carboxyl-terminal processing protease</fullName>
    </submittedName>
</protein>
<keyword evidence="4" id="KW-0732">Signal</keyword>
<comment type="caution">
    <text evidence="6">The sequence shown here is derived from an EMBL/GenBank/DDBJ whole genome shotgun (WGS) entry which is preliminary data.</text>
</comment>
<keyword evidence="1 6" id="KW-0645">Protease</keyword>
<dbReference type="EMBL" id="SGXA01000001">
    <property type="protein sequence ID" value="RZS76153.1"/>
    <property type="molecule type" value="Genomic_DNA"/>
</dbReference>
<proteinExistence type="predicted"/>
<evidence type="ECO:0000256" key="2">
    <source>
        <dbReference type="ARBA" id="ARBA00022801"/>
    </source>
</evidence>
<dbReference type="Pfam" id="PF17804">
    <property type="entry name" value="TSP_NTD"/>
    <property type="match status" value="1"/>
</dbReference>
<evidence type="ECO:0000313" key="7">
    <source>
        <dbReference type="Proteomes" id="UP000293874"/>
    </source>
</evidence>
<name>A0A4Q7N526_9BACT</name>
<dbReference type="Proteomes" id="UP000293874">
    <property type="component" value="Unassembled WGS sequence"/>
</dbReference>
<dbReference type="CDD" id="cd00136">
    <property type="entry name" value="PDZ_canonical"/>
    <property type="match status" value="1"/>
</dbReference>
<dbReference type="SUPFAM" id="SSF52096">
    <property type="entry name" value="ClpP/crotonase"/>
    <property type="match status" value="1"/>
</dbReference>
<dbReference type="Pfam" id="PF03572">
    <property type="entry name" value="Peptidase_S41"/>
    <property type="match status" value="1"/>
</dbReference>
<dbReference type="GO" id="GO:0030288">
    <property type="term" value="C:outer membrane-bounded periplasmic space"/>
    <property type="evidence" value="ECO:0007669"/>
    <property type="project" value="TreeGrafter"/>
</dbReference>
<evidence type="ECO:0000256" key="4">
    <source>
        <dbReference type="SAM" id="SignalP"/>
    </source>
</evidence>
<dbReference type="InterPro" id="IPR036034">
    <property type="entry name" value="PDZ_sf"/>
</dbReference>
<gene>
    <name evidence="6" type="ORF">EV199_2032</name>
</gene>
<dbReference type="GO" id="GO:0008236">
    <property type="term" value="F:serine-type peptidase activity"/>
    <property type="evidence" value="ECO:0007669"/>
    <property type="project" value="UniProtKB-KW"/>
</dbReference>
<dbReference type="Gene3D" id="2.30.42.10">
    <property type="match status" value="1"/>
</dbReference>
<evidence type="ECO:0000256" key="3">
    <source>
        <dbReference type="ARBA" id="ARBA00022825"/>
    </source>
</evidence>
<dbReference type="SMART" id="SM00245">
    <property type="entry name" value="TSPc"/>
    <property type="match status" value="1"/>
</dbReference>
<keyword evidence="3" id="KW-0720">Serine protease</keyword>
<dbReference type="SUPFAM" id="SSF50156">
    <property type="entry name" value="PDZ domain-like"/>
    <property type="match status" value="1"/>
</dbReference>
<feature type="chain" id="PRO_5020381666" evidence="4">
    <location>
        <begin position="22"/>
        <end position="705"/>
    </location>
</feature>
<evidence type="ECO:0000259" key="5">
    <source>
        <dbReference type="SMART" id="SM00245"/>
    </source>
</evidence>
<accession>A0A4Q7N526</accession>
<evidence type="ECO:0000256" key="1">
    <source>
        <dbReference type="ARBA" id="ARBA00022670"/>
    </source>
</evidence>
<dbReference type="InterPro" id="IPR029045">
    <property type="entry name" value="ClpP/crotonase-like_dom_sf"/>
</dbReference>
<dbReference type="CDD" id="cd07560">
    <property type="entry name" value="Peptidase_S41_CPP"/>
    <property type="match status" value="1"/>
</dbReference>
<reference evidence="6 7" key="1">
    <citation type="submission" date="2019-02" db="EMBL/GenBank/DDBJ databases">
        <title>Genomic Encyclopedia of Type Strains, Phase IV (KMG-IV): sequencing the most valuable type-strain genomes for metagenomic binning, comparative biology and taxonomic classification.</title>
        <authorList>
            <person name="Goeker M."/>
        </authorList>
    </citation>
    <scope>NUCLEOTIDE SEQUENCE [LARGE SCALE GENOMIC DNA]</scope>
    <source>
        <strain evidence="6 7">DSM 18116</strain>
    </source>
</reference>
<dbReference type="OrthoDB" id="9812068at2"/>
<organism evidence="6 7">
    <name type="scientific">Pseudobacter ginsenosidimutans</name>
    <dbReference type="NCBI Taxonomy" id="661488"/>
    <lineage>
        <taxon>Bacteria</taxon>
        <taxon>Pseudomonadati</taxon>
        <taxon>Bacteroidota</taxon>
        <taxon>Chitinophagia</taxon>
        <taxon>Chitinophagales</taxon>
        <taxon>Chitinophagaceae</taxon>
        <taxon>Pseudobacter</taxon>
    </lineage>
</organism>
<dbReference type="InterPro" id="IPR005151">
    <property type="entry name" value="Tail-specific_protease"/>
</dbReference>
<dbReference type="Pfam" id="PF11818">
    <property type="entry name" value="DUF3340"/>
    <property type="match status" value="1"/>
</dbReference>
<dbReference type="InterPro" id="IPR020992">
    <property type="entry name" value="Tail_Prtase_C"/>
</dbReference>
<sequence length="705" mass="78785">MRGIQKPLALITGILLTAAMAVCQPVDITKEPSHKKTMLDAVMYHLLTKHYAPKPIDNNYSQAVWDNFLHYLDSNHILFLQSDLNKLGTHRHSIDEQLKTGSSAFFDAVMEIYASRITEVQRLYPEILSSGMQLEKKESFTPGSRLQPFPSGTEERKDAWRKMLKYDFLKKYIAAKQAKGKNSTAINTLPASLEASIKTSIRHQYDAGFSQQLSARAITEKFYQYVNIIAMEMDPHTNFMLPDIDRAPPGIDGKPYFSAGFTLSEQGGEHYITEIIPGSFAEQSGQELVNHRIISIRDSTGKMTTVSGKTSLEVAHLLSGKKGSSLNMIIANNSLEEKEVSIAREEMKYNSYRMRSAILERNGKKTGYIYFPFFYGNFAFKNDIGVESDLLRELAKLNGLEAEALIIDLRGNPGGSTSEAERMLGDLMGAGDVSILKGKNSEQVLGNPVNTEPRFKGPLTIMLDESSASASEILSAAVQDHGRGILIGTASSFGKGTAQTTIGIVKKENDKAVIQYGTLKLTEKKFYRINGISTQFKGVTPDIVIQQRMSNNSIREIDYPTALPADTLKVENYTPGKRNFNYELVVKQARERISNNPALQLIAENMQQLEKLQAAPWELTIQGFESKTNAIAQLEANIRKAREPDPGKLLQVESSLPPWINPDTLLPFEHLQYQHWLNQLKKDIYLAEALSVTEDMMNQSNKQLP</sequence>
<dbReference type="InterPro" id="IPR040573">
    <property type="entry name" value="TSP_N"/>
</dbReference>
<dbReference type="GO" id="GO:0006508">
    <property type="term" value="P:proteolysis"/>
    <property type="evidence" value="ECO:0007669"/>
    <property type="project" value="UniProtKB-KW"/>
</dbReference>
<evidence type="ECO:0000313" key="6">
    <source>
        <dbReference type="EMBL" id="RZS76153.1"/>
    </source>
</evidence>
<dbReference type="PANTHER" id="PTHR32060:SF22">
    <property type="entry name" value="CARBOXYL-TERMINAL-PROCESSING PEPTIDASE 3, CHLOROPLASTIC"/>
    <property type="match status" value="1"/>
</dbReference>
<dbReference type="InterPro" id="IPR004447">
    <property type="entry name" value="Peptidase_S41A"/>
</dbReference>
<dbReference type="Gene3D" id="3.90.226.10">
    <property type="entry name" value="2-enoyl-CoA Hydratase, Chain A, domain 1"/>
    <property type="match status" value="1"/>
</dbReference>
<dbReference type="GO" id="GO:0007165">
    <property type="term" value="P:signal transduction"/>
    <property type="evidence" value="ECO:0007669"/>
    <property type="project" value="TreeGrafter"/>
</dbReference>
<dbReference type="GO" id="GO:0004175">
    <property type="term" value="F:endopeptidase activity"/>
    <property type="evidence" value="ECO:0007669"/>
    <property type="project" value="TreeGrafter"/>
</dbReference>